<dbReference type="Pfam" id="PF02739">
    <property type="entry name" value="5_3_exonuc_N"/>
    <property type="match status" value="1"/>
</dbReference>
<dbReference type="InterPro" id="IPR036279">
    <property type="entry name" value="5-3_exonuclease_C_sf"/>
</dbReference>
<evidence type="ECO:0000313" key="15">
    <source>
        <dbReference type="Proteomes" id="UP000176633"/>
    </source>
</evidence>
<dbReference type="SUPFAM" id="SSF47807">
    <property type="entry name" value="5' to 3' exonuclease, C-terminal subdomain"/>
    <property type="match status" value="1"/>
</dbReference>
<evidence type="ECO:0000256" key="7">
    <source>
        <dbReference type="ARBA" id="ARBA00022932"/>
    </source>
</evidence>
<evidence type="ECO:0000259" key="12">
    <source>
        <dbReference type="SMART" id="SM00475"/>
    </source>
</evidence>
<dbReference type="InterPro" id="IPR043502">
    <property type="entry name" value="DNA/RNA_pol_sf"/>
</dbReference>
<evidence type="ECO:0000256" key="8">
    <source>
        <dbReference type="ARBA" id="ARBA00023125"/>
    </source>
</evidence>
<dbReference type="InterPro" id="IPR036397">
    <property type="entry name" value="RNaseH_sf"/>
</dbReference>
<evidence type="ECO:0000256" key="11">
    <source>
        <dbReference type="SAM" id="Coils"/>
    </source>
</evidence>
<dbReference type="CDD" id="cd08637">
    <property type="entry name" value="DNA_pol_A_pol_I_C"/>
    <property type="match status" value="1"/>
</dbReference>
<keyword evidence="8" id="KW-0238">DNA-binding</keyword>
<dbReference type="Pfam" id="PF01367">
    <property type="entry name" value="5_3_exonuc"/>
    <property type="match status" value="1"/>
</dbReference>
<evidence type="ECO:0000256" key="10">
    <source>
        <dbReference type="ARBA" id="ARBA00049244"/>
    </source>
</evidence>
<dbReference type="STRING" id="1798473.A3G50_02890"/>
<evidence type="ECO:0000256" key="4">
    <source>
        <dbReference type="ARBA" id="ARBA00022695"/>
    </source>
</evidence>
<feature type="domain" description="DNA-directed DNA polymerase family A palm" evidence="13">
    <location>
        <begin position="580"/>
        <end position="782"/>
    </location>
</feature>
<evidence type="ECO:0000313" key="14">
    <source>
        <dbReference type="EMBL" id="OGG43498.1"/>
    </source>
</evidence>
<accession>A0A1F6C351</accession>
<dbReference type="GO" id="GO:0006302">
    <property type="term" value="P:double-strand break repair"/>
    <property type="evidence" value="ECO:0007669"/>
    <property type="project" value="TreeGrafter"/>
</dbReference>
<evidence type="ECO:0000256" key="9">
    <source>
        <dbReference type="ARBA" id="ARBA00023204"/>
    </source>
</evidence>
<feature type="coiled-coil region" evidence="11">
    <location>
        <begin position="438"/>
        <end position="465"/>
    </location>
</feature>
<dbReference type="FunFam" id="1.10.150.20:FF:000002">
    <property type="entry name" value="DNA polymerase I"/>
    <property type="match status" value="1"/>
</dbReference>
<protein>
    <recommendedName>
        <fullName evidence="2">DNA-directed DNA polymerase</fullName>
        <ecNumber evidence="2">2.7.7.7</ecNumber>
    </recommendedName>
</protein>
<evidence type="ECO:0000256" key="5">
    <source>
        <dbReference type="ARBA" id="ARBA00022705"/>
    </source>
</evidence>
<dbReference type="Gene3D" id="3.40.50.1010">
    <property type="entry name" value="5'-nuclease"/>
    <property type="match status" value="1"/>
</dbReference>
<dbReference type="InterPro" id="IPR008918">
    <property type="entry name" value="HhH2"/>
</dbReference>
<dbReference type="SUPFAM" id="SSF88723">
    <property type="entry name" value="PIN domain-like"/>
    <property type="match status" value="1"/>
</dbReference>
<dbReference type="PANTHER" id="PTHR10133:SF62">
    <property type="entry name" value="DNA POLYMERASE THETA"/>
    <property type="match status" value="1"/>
</dbReference>
<dbReference type="SMART" id="SM00482">
    <property type="entry name" value="POLAc"/>
    <property type="match status" value="1"/>
</dbReference>
<dbReference type="Gene3D" id="1.10.150.20">
    <property type="entry name" value="5' to 3' exonuclease, C-terminal subdomain"/>
    <property type="match status" value="2"/>
</dbReference>
<dbReference type="CDD" id="cd06140">
    <property type="entry name" value="DNA_polA_I_Bacillus_like_exo"/>
    <property type="match status" value="1"/>
</dbReference>
<evidence type="ECO:0000256" key="6">
    <source>
        <dbReference type="ARBA" id="ARBA00022763"/>
    </source>
</evidence>
<dbReference type="InterPro" id="IPR002298">
    <property type="entry name" value="DNA_polymerase_A"/>
</dbReference>
<feature type="domain" description="5'-3' exonuclease" evidence="12">
    <location>
        <begin position="1"/>
        <end position="270"/>
    </location>
</feature>
<dbReference type="InterPro" id="IPR002421">
    <property type="entry name" value="5-3_exonuclease"/>
</dbReference>
<dbReference type="CDD" id="cd09898">
    <property type="entry name" value="H3TH_53EXO"/>
    <property type="match status" value="1"/>
</dbReference>
<dbReference type="PRINTS" id="PR00868">
    <property type="entry name" value="DNAPOLI"/>
</dbReference>
<dbReference type="GO" id="GO:0003887">
    <property type="term" value="F:DNA-directed DNA polymerase activity"/>
    <property type="evidence" value="ECO:0007669"/>
    <property type="project" value="UniProtKB-KW"/>
</dbReference>
<dbReference type="SUPFAM" id="SSF56672">
    <property type="entry name" value="DNA/RNA polymerases"/>
    <property type="match status" value="1"/>
</dbReference>
<dbReference type="SUPFAM" id="SSF53098">
    <property type="entry name" value="Ribonuclease H-like"/>
    <property type="match status" value="1"/>
</dbReference>
<dbReference type="CDD" id="cd09859">
    <property type="entry name" value="PIN_53EXO"/>
    <property type="match status" value="1"/>
</dbReference>
<dbReference type="Proteomes" id="UP000176633">
    <property type="component" value="Unassembled WGS sequence"/>
</dbReference>
<comment type="caution">
    <text evidence="14">The sequence shown here is derived from an EMBL/GenBank/DDBJ whole genome shotgun (WGS) entry which is preliminary data.</text>
</comment>
<keyword evidence="11" id="KW-0175">Coiled coil</keyword>
<comment type="similarity">
    <text evidence="1">Belongs to the DNA polymerase type-A family.</text>
</comment>
<sequence>MKTLLLIDANSLIHRSFHALPPFTAPNGEPTGALYGLSSIFLKIIKEKKPDYWAAAFDRPEPTFRKEIFKDYKIQRPKAPDELISQIIKARELLGKFGIRFFEQPGFEADDLIAALVKRFEPEKNLKIVILTGDLDTLQLVVDDKVAVETPKKGISETVVYDEKAVRERYSLNPEQLPDYKGLAGDSSDNIPGVLGIGPKTASRLLGEYHSLENLYQNLKAKKIKDFPEKDRKLFQKLLDYENQALLSKKLVLLNQDINVPVSLEELICQEPADSLLLDYFGQLGFKSLIVRITGQKFVAEAASSKQTDVLFLVSQEDAIREKQKITSSKLKVGFDLKSLIKELKKDNLELAGPFFDLKIAGWLLDPDQKDCSLAALSRRFIKRPIQEPKEIELFPLLFDYSVKKLREFELVKVFEEIEMPLIGVLAAMETRGVKVDRSILVNLNEELAAEIKSLEEKIYQLAGLVFNLNSPKQLGEVLFEKLKIGQSLASKQSWYGGDRKFSTDAHHLMVFKEEHPIINLILEYREAFKIKSGFVVPIIDYLGDGSRLHTTFNQIGAVTGRLSSEKPNLQNIPAGSRRASVLRRAFEAEPGFSLAAFDYSQIELRILASISGDEKLQQAFFENQDIHKLTASQVFNVRFDEVTPVMRQLGKTLNFGVIYGMGANAFARTAGLSKEKAEDFIEEYFSDFSGVKAWQEETRLQARDLGYVKNLNGRRRWFLEMASPASYLQFEAERAAVNMPVQGLAADIIKMAMIKTSQLGEGVKLLLSIHDELLFEIKDDILEETAGSIKKIMEEIYQLTVPMKVDVKIGKNWGELKDYRRGF</sequence>
<dbReference type="GO" id="GO:0006261">
    <property type="term" value="P:DNA-templated DNA replication"/>
    <property type="evidence" value="ECO:0007669"/>
    <property type="project" value="InterPro"/>
</dbReference>
<evidence type="ECO:0000256" key="2">
    <source>
        <dbReference type="ARBA" id="ARBA00012417"/>
    </source>
</evidence>
<dbReference type="SMART" id="SM00475">
    <property type="entry name" value="53EXOc"/>
    <property type="match status" value="1"/>
</dbReference>
<gene>
    <name evidence="14" type="ORF">A3G50_02890</name>
</gene>
<reference evidence="14 15" key="1">
    <citation type="journal article" date="2016" name="Nat. Commun.">
        <title>Thousands of microbial genomes shed light on interconnected biogeochemical processes in an aquifer system.</title>
        <authorList>
            <person name="Anantharaman K."/>
            <person name="Brown C.T."/>
            <person name="Hug L.A."/>
            <person name="Sharon I."/>
            <person name="Castelle C.J."/>
            <person name="Probst A.J."/>
            <person name="Thomas B.C."/>
            <person name="Singh A."/>
            <person name="Wilkins M.J."/>
            <person name="Karaoz U."/>
            <person name="Brodie E.L."/>
            <person name="Williams K.H."/>
            <person name="Hubbard S.S."/>
            <person name="Banfield J.F."/>
        </authorList>
    </citation>
    <scope>NUCLEOTIDE SEQUENCE [LARGE SCALE GENOMIC DNA]</scope>
</reference>
<evidence type="ECO:0000259" key="13">
    <source>
        <dbReference type="SMART" id="SM00482"/>
    </source>
</evidence>
<organism evidence="14 15">
    <name type="scientific">Candidatus Jorgensenbacteria bacterium RIFCSPLOWO2_12_FULL_42_11</name>
    <dbReference type="NCBI Taxonomy" id="1798473"/>
    <lineage>
        <taxon>Bacteria</taxon>
        <taxon>Candidatus Joergenseniibacteriota</taxon>
    </lineage>
</organism>
<dbReference type="InterPro" id="IPR001098">
    <property type="entry name" value="DNA-dir_DNA_pol_A_palm_dom"/>
</dbReference>
<dbReference type="EMBL" id="MFKM01000013">
    <property type="protein sequence ID" value="OGG43498.1"/>
    <property type="molecule type" value="Genomic_DNA"/>
</dbReference>
<dbReference type="EC" id="2.7.7.7" evidence="2"/>
<dbReference type="FunFam" id="1.10.150.20:FF:000003">
    <property type="entry name" value="DNA polymerase I"/>
    <property type="match status" value="1"/>
</dbReference>
<dbReference type="InterPro" id="IPR020045">
    <property type="entry name" value="DNA_polI_H3TH"/>
</dbReference>
<keyword evidence="4" id="KW-0548">Nucleotidyltransferase</keyword>
<dbReference type="GO" id="GO:0003677">
    <property type="term" value="F:DNA binding"/>
    <property type="evidence" value="ECO:0007669"/>
    <property type="project" value="UniProtKB-KW"/>
</dbReference>
<dbReference type="InterPro" id="IPR012337">
    <property type="entry name" value="RNaseH-like_sf"/>
</dbReference>
<evidence type="ECO:0000256" key="3">
    <source>
        <dbReference type="ARBA" id="ARBA00022679"/>
    </source>
</evidence>
<dbReference type="AlphaFoldDB" id="A0A1F6C351"/>
<dbReference type="InterPro" id="IPR020046">
    <property type="entry name" value="5-3_exonucl_a-hlix_arch_N"/>
</dbReference>
<keyword evidence="9" id="KW-0234">DNA repair</keyword>
<name>A0A1F6C351_9BACT</name>
<dbReference type="InterPro" id="IPR029060">
    <property type="entry name" value="PIN-like_dom_sf"/>
</dbReference>
<comment type="catalytic activity">
    <reaction evidence="10">
        <text>DNA(n) + a 2'-deoxyribonucleoside 5'-triphosphate = DNA(n+1) + diphosphate</text>
        <dbReference type="Rhea" id="RHEA:22508"/>
        <dbReference type="Rhea" id="RHEA-COMP:17339"/>
        <dbReference type="Rhea" id="RHEA-COMP:17340"/>
        <dbReference type="ChEBI" id="CHEBI:33019"/>
        <dbReference type="ChEBI" id="CHEBI:61560"/>
        <dbReference type="ChEBI" id="CHEBI:173112"/>
        <dbReference type="EC" id="2.7.7.7"/>
    </reaction>
</comment>
<keyword evidence="7" id="KW-0239">DNA-directed DNA polymerase</keyword>
<dbReference type="SMART" id="SM00279">
    <property type="entry name" value="HhH2"/>
    <property type="match status" value="1"/>
</dbReference>
<keyword evidence="5" id="KW-0235">DNA replication</keyword>
<dbReference type="Gene3D" id="3.30.420.10">
    <property type="entry name" value="Ribonuclease H-like superfamily/Ribonuclease H"/>
    <property type="match status" value="1"/>
</dbReference>
<dbReference type="Gene3D" id="3.30.70.370">
    <property type="match status" value="1"/>
</dbReference>
<dbReference type="Pfam" id="PF00476">
    <property type="entry name" value="DNA_pol_A"/>
    <property type="match status" value="1"/>
</dbReference>
<keyword evidence="3" id="KW-0808">Transferase</keyword>
<evidence type="ECO:0000256" key="1">
    <source>
        <dbReference type="ARBA" id="ARBA00007705"/>
    </source>
</evidence>
<dbReference type="Gene3D" id="1.20.1060.10">
    <property type="entry name" value="Taq DNA Polymerase, Chain T, domain 4"/>
    <property type="match status" value="1"/>
</dbReference>
<keyword evidence="6" id="KW-0227">DNA damage</keyword>
<dbReference type="GO" id="GO:0008409">
    <property type="term" value="F:5'-3' exonuclease activity"/>
    <property type="evidence" value="ECO:0007669"/>
    <property type="project" value="InterPro"/>
</dbReference>
<dbReference type="PANTHER" id="PTHR10133">
    <property type="entry name" value="DNA POLYMERASE I"/>
    <property type="match status" value="1"/>
</dbReference>
<proteinExistence type="inferred from homology"/>